<dbReference type="GO" id="GO:0032006">
    <property type="term" value="P:regulation of TOR signaling"/>
    <property type="evidence" value="ECO:0007669"/>
    <property type="project" value="TreeGrafter"/>
</dbReference>
<dbReference type="Proteomes" id="UP000694397">
    <property type="component" value="Chromosome 2"/>
</dbReference>
<feature type="domain" description="Scaffolding anchor of CK1" evidence="3">
    <location>
        <begin position="21"/>
        <end position="288"/>
    </location>
</feature>
<dbReference type="Pfam" id="PF07894">
    <property type="entry name" value="SACK1"/>
    <property type="match status" value="1"/>
</dbReference>
<evidence type="ECO:0000259" key="3">
    <source>
        <dbReference type="Pfam" id="PF07894"/>
    </source>
</evidence>
<proteinExistence type="inferred from homology"/>
<dbReference type="PANTHER" id="PTHR16181:SF29">
    <property type="entry name" value="PROTEIN FAM83A-RELATED"/>
    <property type="match status" value="1"/>
</dbReference>
<dbReference type="InterPro" id="IPR050944">
    <property type="entry name" value="FAM83"/>
</dbReference>
<dbReference type="GO" id="GO:1902480">
    <property type="term" value="P:protein localization to mitotic spindle"/>
    <property type="evidence" value="ECO:0007669"/>
    <property type="project" value="TreeGrafter"/>
</dbReference>
<dbReference type="GO" id="GO:0019901">
    <property type="term" value="F:protein kinase binding"/>
    <property type="evidence" value="ECO:0007669"/>
    <property type="project" value="TreeGrafter"/>
</dbReference>
<reference evidence="4" key="3">
    <citation type="submission" date="2025-09" db="UniProtKB">
        <authorList>
            <consortium name="Ensembl"/>
        </authorList>
    </citation>
    <scope>IDENTIFICATION</scope>
</reference>
<evidence type="ECO:0000313" key="5">
    <source>
        <dbReference type="Proteomes" id="UP000694397"/>
    </source>
</evidence>
<dbReference type="GeneTree" id="ENSGT00940000158405"/>
<feature type="compositionally biased region" description="Basic and acidic residues" evidence="2">
    <location>
        <begin position="1"/>
        <end position="14"/>
    </location>
</feature>
<evidence type="ECO:0000256" key="1">
    <source>
        <dbReference type="ARBA" id="ARBA00006937"/>
    </source>
</evidence>
<evidence type="ECO:0000313" key="4">
    <source>
        <dbReference type="Ensembl" id="ENSSFOP00015051921.1"/>
    </source>
</evidence>
<dbReference type="GO" id="GO:1902808">
    <property type="term" value="P:positive regulation of cell cycle G1/S phase transition"/>
    <property type="evidence" value="ECO:0007669"/>
    <property type="project" value="TreeGrafter"/>
</dbReference>
<dbReference type="SUPFAM" id="SSF56024">
    <property type="entry name" value="Phospholipase D/nuclease"/>
    <property type="match status" value="1"/>
</dbReference>
<reference evidence="4 5" key="1">
    <citation type="submission" date="2019-04" db="EMBL/GenBank/DDBJ databases">
        <authorList>
            <consortium name="Wellcome Sanger Institute Data Sharing"/>
        </authorList>
    </citation>
    <scope>NUCLEOTIDE SEQUENCE [LARGE SCALE GENOMIC DNA]</scope>
</reference>
<name>A0A8C9TUH9_SCLFO</name>
<feature type="compositionally biased region" description="Low complexity" evidence="2">
    <location>
        <begin position="429"/>
        <end position="442"/>
    </location>
</feature>
<dbReference type="PANTHER" id="PTHR16181">
    <property type="entry name" value="PROTEIN FAM83A-RELATED"/>
    <property type="match status" value="1"/>
</dbReference>
<organism evidence="4 5">
    <name type="scientific">Scleropages formosus</name>
    <name type="common">Asian bonytongue</name>
    <name type="synonym">Osteoglossum formosum</name>
    <dbReference type="NCBI Taxonomy" id="113540"/>
    <lineage>
        <taxon>Eukaryota</taxon>
        <taxon>Metazoa</taxon>
        <taxon>Chordata</taxon>
        <taxon>Craniata</taxon>
        <taxon>Vertebrata</taxon>
        <taxon>Euteleostomi</taxon>
        <taxon>Actinopterygii</taxon>
        <taxon>Neopterygii</taxon>
        <taxon>Teleostei</taxon>
        <taxon>Osteoglossocephala</taxon>
        <taxon>Osteoglossomorpha</taxon>
        <taxon>Osteoglossiformes</taxon>
        <taxon>Osteoglossidae</taxon>
        <taxon>Scleropages</taxon>
    </lineage>
</organism>
<evidence type="ECO:0000256" key="2">
    <source>
        <dbReference type="SAM" id="MobiDB-lite"/>
    </source>
</evidence>
<dbReference type="GO" id="GO:0097431">
    <property type="term" value="C:mitotic spindle pole"/>
    <property type="evidence" value="ECO:0007669"/>
    <property type="project" value="TreeGrafter"/>
</dbReference>
<dbReference type="GO" id="GO:0070372">
    <property type="term" value="P:regulation of ERK1 and ERK2 cascade"/>
    <property type="evidence" value="ECO:0007669"/>
    <property type="project" value="TreeGrafter"/>
</dbReference>
<comment type="similarity">
    <text evidence="1">Belongs to the FAM83 family.</text>
</comment>
<dbReference type="Gene3D" id="3.30.870.10">
    <property type="entry name" value="Endonuclease Chain A"/>
    <property type="match status" value="1"/>
</dbReference>
<protein>
    <submittedName>
        <fullName evidence="4">Family with sequence similarity 83 member D</fullName>
    </submittedName>
</protein>
<sequence length="540" mass="60215">MALSQRLDDSPDPRRRGRRRTDTVTQDVYNERHRLALEELVSGGRDSYLRFLQKEGMPSFLSDEEVRRVSAAAVVPRCASMSGEDAGMELSFSGSVSCSSLTYFPEASDVEPPELELGWPALASGSFRGVTRAVAHFQPSYGACIYSCKEAARRMIRSAREVIAIVTDSLTDLDIFGDLQEACSQRRVPVYILLDQSCVSSFLQMCRDLSVSLDSLQHMRVRSITGATYFLRSGAKIVGKVNERFMLIDGNRVATGSYRYEISNLMELSGQITENFDEEFRILYAQSMPVSTQAMSTFQKTSTTDHPLLKQSQTQECPQASVSDSTMGGVVECRGKSGDENQQSHLVLDTYTIVEDGMEEGHVQQGVAVDVSEHTAKRTGMNLQPLHLHKHYEGKRTLLDRGIQTDPLALFAQQAVSMTATETCSQENTSSGELSDSESGLTTKARRCSQAKYSPESGLRDCFQKLTKERQHHYSRIRSKLNHMVMLLSSRRELVELTNLTFTPPTHKVFKEQENGANPMLSVDEALASSWTRSKVKCLQ</sequence>
<accession>A0A8C9TUH9</accession>
<reference evidence="4" key="2">
    <citation type="submission" date="2025-08" db="UniProtKB">
        <authorList>
            <consortium name="Ensembl"/>
        </authorList>
    </citation>
    <scope>IDENTIFICATION</scope>
</reference>
<dbReference type="OrthoDB" id="9882762at2759"/>
<gene>
    <name evidence="4" type="primary">FAM83D</name>
    <name evidence="4" type="synonym">LOC108936925</name>
</gene>
<dbReference type="GO" id="GO:0007165">
    <property type="term" value="P:signal transduction"/>
    <property type="evidence" value="ECO:0007669"/>
    <property type="project" value="TreeGrafter"/>
</dbReference>
<feature type="region of interest" description="Disordered" evidence="2">
    <location>
        <begin position="1"/>
        <end position="22"/>
    </location>
</feature>
<dbReference type="InterPro" id="IPR012461">
    <property type="entry name" value="SACK1"/>
</dbReference>
<keyword evidence="5" id="KW-1185">Reference proteome</keyword>
<feature type="region of interest" description="Disordered" evidence="2">
    <location>
        <begin position="422"/>
        <end position="450"/>
    </location>
</feature>
<dbReference type="Ensembl" id="ENSSFOT00015070037.1">
    <property type="protein sequence ID" value="ENSSFOP00015051921.1"/>
    <property type="gene ID" value="ENSSFOG00015021806.2"/>
</dbReference>
<dbReference type="AlphaFoldDB" id="A0A8C9TUH9"/>
<dbReference type="GO" id="GO:0005829">
    <property type="term" value="C:cytosol"/>
    <property type="evidence" value="ECO:0007669"/>
    <property type="project" value="TreeGrafter"/>
</dbReference>